<keyword evidence="6 8" id="KW-0378">Hydrolase</keyword>
<dbReference type="InterPro" id="IPR036817">
    <property type="entry name" value="Transthyretin/HIU_hydrolase_sf"/>
</dbReference>
<gene>
    <name evidence="10" type="ORF">CYY_007293</name>
</gene>
<dbReference type="Gene3D" id="2.60.40.180">
    <property type="entry name" value="Transthyretin/hydroxyisourate hydrolase domain"/>
    <property type="match status" value="1"/>
</dbReference>
<evidence type="ECO:0000256" key="4">
    <source>
        <dbReference type="ARBA" id="ARBA00011881"/>
    </source>
</evidence>
<keyword evidence="5 8" id="KW-0659">Purine metabolism</keyword>
<dbReference type="PRINTS" id="PR00189">
    <property type="entry name" value="TRNSTHYRETIN"/>
</dbReference>
<evidence type="ECO:0000256" key="5">
    <source>
        <dbReference type="ARBA" id="ARBA00022631"/>
    </source>
</evidence>
<dbReference type="AlphaFoldDB" id="A0A8J4PQM5"/>
<protein>
    <recommendedName>
        <fullName evidence="8">5-hydroxyisourate hydrolase</fullName>
        <shortName evidence="8">HIU hydrolase</shortName>
        <shortName evidence="8">HIUHase</shortName>
        <ecNumber evidence="8">3.5.2.17</ecNumber>
    </recommendedName>
</protein>
<evidence type="ECO:0000256" key="7">
    <source>
        <dbReference type="PIRSR" id="PIRSR600895-51"/>
    </source>
</evidence>
<dbReference type="CDD" id="cd05822">
    <property type="entry name" value="TLP_HIUase"/>
    <property type="match status" value="1"/>
</dbReference>
<comment type="function">
    <text evidence="2">Catalyzes the hydrolysis of 5-hydroxyisourate (HIU) to 2-oxo-4-hydroxy-4-carboxy-5-ureidoimidazoline (OHCU).</text>
</comment>
<dbReference type="PANTHER" id="PTHR10395:SF7">
    <property type="entry name" value="5-HYDROXYISOURATE HYDROLASE"/>
    <property type="match status" value="1"/>
</dbReference>
<dbReference type="InterPro" id="IPR023418">
    <property type="entry name" value="Thyroxine_BS"/>
</dbReference>
<evidence type="ECO:0000256" key="8">
    <source>
        <dbReference type="RuleBase" id="RU361270"/>
    </source>
</evidence>
<dbReference type="EC" id="3.5.2.17" evidence="8"/>
<evidence type="ECO:0000313" key="11">
    <source>
        <dbReference type="Proteomes" id="UP000695562"/>
    </source>
</evidence>
<dbReference type="GO" id="GO:0033971">
    <property type="term" value="F:hydroxyisourate hydrolase activity"/>
    <property type="evidence" value="ECO:0007669"/>
    <property type="project" value="UniProtKB-EC"/>
</dbReference>
<proteinExistence type="inferred from homology"/>
<feature type="domain" description="Transthyretin/hydroxyisourate hydrolase" evidence="9">
    <location>
        <begin position="25"/>
        <end position="135"/>
    </location>
</feature>
<feature type="binding site" evidence="7">
    <location>
        <position position="133"/>
    </location>
    <ligand>
        <name>substrate</name>
    </ligand>
</feature>
<dbReference type="PROSITE" id="PS00768">
    <property type="entry name" value="TRANSTHYRETIN_1"/>
    <property type="match status" value="1"/>
</dbReference>
<dbReference type="PANTHER" id="PTHR10395">
    <property type="entry name" value="URICASE AND TRANSTHYRETIN-RELATED"/>
    <property type="match status" value="1"/>
</dbReference>
<evidence type="ECO:0000256" key="2">
    <source>
        <dbReference type="ARBA" id="ARBA00002704"/>
    </source>
</evidence>
<dbReference type="InterPro" id="IPR014306">
    <property type="entry name" value="Hydroxyisourate_hydrolase"/>
</dbReference>
<dbReference type="InterPro" id="IPR023416">
    <property type="entry name" value="Transthyretin/HIU_hydrolase_d"/>
</dbReference>
<comment type="subunit">
    <text evidence="4 8">Homotetramer.</text>
</comment>
<dbReference type="GO" id="GO:0006144">
    <property type="term" value="P:purine nucleobase metabolic process"/>
    <property type="evidence" value="ECO:0007669"/>
    <property type="project" value="UniProtKB-KW"/>
</dbReference>
<dbReference type="NCBIfam" id="TIGR02962">
    <property type="entry name" value="hdxy_isourate"/>
    <property type="match status" value="1"/>
</dbReference>
<dbReference type="InterPro" id="IPR023419">
    <property type="entry name" value="Transthyretin_CS"/>
</dbReference>
<evidence type="ECO:0000256" key="1">
    <source>
        <dbReference type="ARBA" id="ARBA00001043"/>
    </source>
</evidence>
<feature type="binding site" evidence="7">
    <location>
        <position position="33"/>
    </location>
    <ligand>
        <name>substrate</name>
    </ligand>
</feature>
<dbReference type="PROSITE" id="PS00769">
    <property type="entry name" value="TRANSTHYRETIN_2"/>
    <property type="match status" value="1"/>
</dbReference>
<dbReference type="SMART" id="SM00095">
    <property type="entry name" value="TR_THY"/>
    <property type="match status" value="1"/>
</dbReference>
<organism evidence="10 11">
    <name type="scientific">Polysphondylium violaceum</name>
    <dbReference type="NCBI Taxonomy" id="133409"/>
    <lineage>
        <taxon>Eukaryota</taxon>
        <taxon>Amoebozoa</taxon>
        <taxon>Evosea</taxon>
        <taxon>Eumycetozoa</taxon>
        <taxon>Dictyostelia</taxon>
        <taxon>Dictyosteliales</taxon>
        <taxon>Dictyosteliaceae</taxon>
        <taxon>Polysphondylium</taxon>
    </lineage>
</organism>
<keyword evidence="11" id="KW-1185">Reference proteome</keyword>
<evidence type="ECO:0000259" key="9">
    <source>
        <dbReference type="SMART" id="SM00095"/>
    </source>
</evidence>
<sequence length="136" mass="15287">MNDQVESRLTVLSNQIIMSSQVSGHSLSTLSTHVLDTNTGLPATGMKVILEKCIGDDKYQLLASSSTNSDGRSREFPQLENGTYKITFFTEDYFKNNNITNYFFPKASIDFIVNSTRHYHVPLLLSPFSFSTYRGS</sequence>
<dbReference type="SUPFAM" id="SSF49472">
    <property type="entry name" value="Transthyretin (synonym: prealbumin)"/>
    <property type="match status" value="1"/>
</dbReference>
<comment type="caution">
    <text evidence="10">The sequence shown here is derived from an EMBL/GenBank/DDBJ whole genome shotgun (WGS) entry which is preliminary data.</text>
</comment>
<accession>A0A8J4PQM5</accession>
<dbReference type="Proteomes" id="UP000695562">
    <property type="component" value="Unassembled WGS sequence"/>
</dbReference>
<evidence type="ECO:0000256" key="3">
    <source>
        <dbReference type="ARBA" id="ARBA00009850"/>
    </source>
</evidence>
<comment type="catalytic activity">
    <reaction evidence="1 8">
        <text>5-hydroxyisourate + H2O = 5-hydroxy-2-oxo-4-ureido-2,5-dihydro-1H-imidazole-5-carboxylate + H(+)</text>
        <dbReference type="Rhea" id="RHEA:23736"/>
        <dbReference type="ChEBI" id="CHEBI:15377"/>
        <dbReference type="ChEBI" id="CHEBI:15378"/>
        <dbReference type="ChEBI" id="CHEBI:18072"/>
        <dbReference type="ChEBI" id="CHEBI:58639"/>
        <dbReference type="EC" id="3.5.2.17"/>
    </reaction>
</comment>
<dbReference type="InterPro" id="IPR000895">
    <property type="entry name" value="Transthyretin/HIU_hydrolase"/>
</dbReference>
<reference evidence="10" key="1">
    <citation type="submission" date="2020-01" db="EMBL/GenBank/DDBJ databases">
        <title>Development of genomics and gene disruption for Polysphondylium violaceum indicates a role for the polyketide synthase stlB in stalk morphogenesis.</title>
        <authorList>
            <person name="Narita B."/>
            <person name="Kawabe Y."/>
            <person name="Kin K."/>
            <person name="Saito T."/>
            <person name="Gibbs R."/>
            <person name="Kuspa A."/>
            <person name="Muzny D."/>
            <person name="Queller D."/>
            <person name="Richards S."/>
            <person name="Strassman J."/>
            <person name="Sucgang R."/>
            <person name="Worley K."/>
            <person name="Schaap P."/>
        </authorList>
    </citation>
    <scope>NUCLEOTIDE SEQUENCE</scope>
    <source>
        <strain evidence="10">QSvi11</strain>
    </source>
</reference>
<name>A0A8J4PQM5_9MYCE</name>
<evidence type="ECO:0000256" key="6">
    <source>
        <dbReference type="ARBA" id="ARBA00022801"/>
    </source>
</evidence>
<comment type="similarity">
    <text evidence="3 8">Belongs to the transthyretin family. 5-hydroxyisourate hydrolase subfamily.</text>
</comment>
<evidence type="ECO:0000313" key="10">
    <source>
        <dbReference type="EMBL" id="KAF2071377.1"/>
    </source>
</evidence>
<dbReference type="OrthoDB" id="10265230at2759"/>
<feature type="binding site" evidence="7">
    <location>
        <position position="72"/>
    </location>
    <ligand>
        <name>substrate</name>
    </ligand>
</feature>
<dbReference type="EMBL" id="AJWJ01000381">
    <property type="protein sequence ID" value="KAF2071377.1"/>
    <property type="molecule type" value="Genomic_DNA"/>
</dbReference>
<dbReference type="Pfam" id="PF00576">
    <property type="entry name" value="Transthyretin"/>
    <property type="match status" value="1"/>
</dbReference>